<dbReference type="OrthoDB" id="2014935at2"/>
<dbReference type="Proteomes" id="UP000241595">
    <property type="component" value="Unassembled WGS sequence"/>
</dbReference>
<feature type="transmembrane region" description="Helical" evidence="2">
    <location>
        <begin position="177"/>
        <end position="198"/>
    </location>
</feature>
<protein>
    <submittedName>
        <fullName evidence="3">Exporter of polyketide antibiotics</fullName>
    </submittedName>
</protein>
<dbReference type="EMBL" id="FTRV01000015">
    <property type="protein sequence ID" value="SPM31248.1"/>
    <property type="molecule type" value="Genomic_DNA"/>
</dbReference>
<feature type="transmembrane region" description="Helical" evidence="2">
    <location>
        <begin position="442"/>
        <end position="469"/>
    </location>
</feature>
<evidence type="ECO:0000256" key="1">
    <source>
        <dbReference type="SAM" id="MobiDB-lite"/>
    </source>
</evidence>
<feature type="transmembrane region" description="Helical" evidence="2">
    <location>
        <begin position="99"/>
        <end position="118"/>
    </location>
</feature>
<accession>A0A2U3NIA1</accession>
<feature type="transmembrane region" description="Helical" evidence="2">
    <location>
        <begin position="476"/>
        <end position="496"/>
    </location>
</feature>
<evidence type="ECO:0000313" key="3">
    <source>
        <dbReference type="EMBL" id="SPM31248.1"/>
    </source>
</evidence>
<feature type="transmembrane region" description="Helical" evidence="2">
    <location>
        <begin position="210"/>
        <end position="232"/>
    </location>
</feature>
<keyword evidence="4" id="KW-1185">Reference proteome</keyword>
<feature type="transmembrane region" description="Helical" evidence="2">
    <location>
        <begin position="311"/>
        <end position="333"/>
    </location>
</feature>
<feature type="region of interest" description="Disordered" evidence="1">
    <location>
        <begin position="1"/>
        <end position="21"/>
    </location>
</feature>
<feature type="transmembrane region" description="Helical" evidence="2">
    <location>
        <begin position="252"/>
        <end position="273"/>
    </location>
</feature>
<dbReference type="STRING" id="1841859.GCA_900157385_04762"/>
<keyword evidence="2" id="KW-0472">Membrane</keyword>
<feature type="transmembrane region" description="Helical" evidence="2">
    <location>
        <begin position="138"/>
        <end position="165"/>
    </location>
</feature>
<organism evidence="3 4">
    <name type="scientific">Mycobacterium terramassiliense</name>
    <dbReference type="NCBI Taxonomy" id="1841859"/>
    <lineage>
        <taxon>Bacteria</taxon>
        <taxon>Bacillati</taxon>
        <taxon>Actinomycetota</taxon>
        <taxon>Actinomycetes</taxon>
        <taxon>Mycobacteriales</taxon>
        <taxon>Mycobacteriaceae</taxon>
        <taxon>Mycobacterium</taxon>
    </lineage>
</organism>
<dbReference type="RefSeq" id="WP_108637390.1">
    <property type="nucleotide sequence ID" value="NZ_LT717701.1"/>
</dbReference>
<feature type="transmembrane region" description="Helical" evidence="2">
    <location>
        <begin position="358"/>
        <end position="380"/>
    </location>
</feature>
<feature type="transmembrane region" description="Helical" evidence="2">
    <location>
        <begin position="409"/>
        <end position="436"/>
    </location>
</feature>
<evidence type="ECO:0000313" key="4">
    <source>
        <dbReference type="Proteomes" id="UP000241595"/>
    </source>
</evidence>
<keyword evidence="2" id="KW-1133">Transmembrane helix</keyword>
<evidence type="ECO:0000256" key="2">
    <source>
        <dbReference type="SAM" id="Phobius"/>
    </source>
</evidence>
<name>A0A2U3NIA1_9MYCO</name>
<dbReference type="AlphaFoldDB" id="A0A2U3NIA1"/>
<gene>
    <name evidence="3" type="ORF">MTAB308_4761</name>
</gene>
<sequence length="546" mass="56333">MSTATLERPRPAQPAGRAASNFSGTPGMLRLYLRRDRVSLPLWVLLLSVPLATVYVGSIEKVYPTQADRAGFAASIMASPAQRALYGQVYNDSLGAVGIWKAGMFHLLIAVAVILTVIRHTRADEETGRTELVDSTAIGRYASLSAALLLSFGASVATGAIGAAGLLSTDVPAGGSLAFGAALACSGLVFTAVAAVTAQLSPSARFARGAAFAVLGTAFTLRAVGDAGGGGLSWLSPLGWSLQVRPYAGDRWWVLLLHLVTTAALTLVAYRLLAGRDVGAGLIAERAGPATAGTGLRGVDGLTWRLDRGALLLWTVGLCLYGLLMGSVVHGIGDQLGGSTVVRDIVARMGGTSALEEAFIAVAYAMMGMVAAAFAISLSLRLHQEESGQRAETALAGAVSRTHWLASHLVAALAGSAAAMLVSGVAGGLVYGIAAGDVGGKLAVVVGTAAVQLPAVWLLAAVTVAVFGLAPRFTPVAWGVLVGFVAVYLIGELARFPQWLLDLEPFAHTPRVGADFTAVPLLWLLAIDATLITLGAMAFRRRDLRC</sequence>
<feature type="transmembrane region" description="Helical" evidence="2">
    <location>
        <begin position="516"/>
        <end position="539"/>
    </location>
</feature>
<keyword evidence="2" id="KW-0812">Transmembrane</keyword>
<feature type="transmembrane region" description="Helical" evidence="2">
    <location>
        <begin position="38"/>
        <end position="56"/>
    </location>
</feature>
<reference evidence="3 4" key="1">
    <citation type="submission" date="2017-01" db="EMBL/GenBank/DDBJ databases">
        <authorList>
            <consortium name="Urmite Genomes"/>
        </authorList>
    </citation>
    <scope>NUCLEOTIDE SEQUENCE [LARGE SCALE GENOMIC DNA]</scope>
    <source>
        <strain evidence="3 4">AB308</strain>
    </source>
</reference>
<proteinExistence type="predicted"/>